<reference evidence="4" key="1">
    <citation type="journal article" date="2019" name="Int. J. Syst. Evol. Microbiol.">
        <title>The Global Catalogue of Microorganisms (GCM) 10K type strain sequencing project: providing services to taxonomists for standard genome sequencing and annotation.</title>
        <authorList>
            <consortium name="The Broad Institute Genomics Platform"/>
            <consortium name="The Broad Institute Genome Sequencing Center for Infectious Disease"/>
            <person name="Wu L."/>
            <person name="Ma J."/>
        </authorList>
    </citation>
    <scope>NUCLEOTIDE SEQUENCE [LARGE SCALE GENOMIC DNA]</scope>
    <source>
        <strain evidence="4">CGMCC 1.15959</strain>
    </source>
</reference>
<feature type="compositionally biased region" description="Low complexity" evidence="1">
    <location>
        <begin position="164"/>
        <end position="190"/>
    </location>
</feature>
<feature type="region of interest" description="Disordered" evidence="1">
    <location>
        <begin position="158"/>
        <end position="190"/>
    </location>
</feature>
<sequence>MRAGATMLIPALAALAACSKGPPPPRAVETEIPENLRAPTTVRPVDAGEGTPMKDRIAVIGVLNKRNNLSQDFQMKPGEAKRWGDVIVRLAACERTAPWEFPRQTGAFAQVFVRGARDNDSWNKVFSGWLFKESPSLNVVEHPIYDVWVKDCKMSFDGGKPKPEASSSSAPKASGSEAAPMPSASASKAT</sequence>
<proteinExistence type="predicted"/>
<keyword evidence="4" id="KW-1185">Reference proteome</keyword>
<dbReference type="Proteomes" id="UP000619041">
    <property type="component" value="Unassembled WGS sequence"/>
</dbReference>
<name>A0ABQ1SBF6_9SPHN</name>
<evidence type="ECO:0000256" key="2">
    <source>
        <dbReference type="SAM" id="SignalP"/>
    </source>
</evidence>
<gene>
    <name evidence="3" type="ORF">GCM10011515_21320</name>
</gene>
<dbReference type="PROSITE" id="PS51257">
    <property type="entry name" value="PROKAR_LIPOPROTEIN"/>
    <property type="match status" value="1"/>
</dbReference>
<evidence type="ECO:0000313" key="3">
    <source>
        <dbReference type="EMBL" id="GGE01282.1"/>
    </source>
</evidence>
<accession>A0ABQ1SBF6</accession>
<keyword evidence="2" id="KW-0732">Signal</keyword>
<dbReference type="InterPro" id="IPR019225">
    <property type="entry name" value="DUF2155"/>
</dbReference>
<comment type="caution">
    <text evidence="3">The sequence shown here is derived from an EMBL/GenBank/DDBJ whole genome shotgun (WGS) entry which is preliminary data.</text>
</comment>
<feature type="chain" id="PRO_5045393920" description="DUF2155 domain-containing protein" evidence="2">
    <location>
        <begin position="17"/>
        <end position="190"/>
    </location>
</feature>
<evidence type="ECO:0000256" key="1">
    <source>
        <dbReference type="SAM" id="MobiDB-lite"/>
    </source>
</evidence>
<protein>
    <recommendedName>
        <fullName evidence="5">DUF2155 domain-containing protein</fullName>
    </recommendedName>
</protein>
<evidence type="ECO:0008006" key="5">
    <source>
        <dbReference type="Google" id="ProtNLM"/>
    </source>
</evidence>
<dbReference type="Pfam" id="PF09923">
    <property type="entry name" value="DUF2155"/>
    <property type="match status" value="1"/>
</dbReference>
<dbReference type="EMBL" id="BMKL01000001">
    <property type="protein sequence ID" value="GGE01282.1"/>
    <property type="molecule type" value="Genomic_DNA"/>
</dbReference>
<organism evidence="3 4">
    <name type="scientific">Tsuneonella deserti</name>
    <dbReference type="NCBI Taxonomy" id="2035528"/>
    <lineage>
        <taxon>Bacteria</taxon>
        <taxon>Pseudomonadati</taxon>
        <taxon>Pseudomonadota</taxon>
        <taxon>Alphaproteobacteria</taxon>
        <taxon>Sphingomonadales</taxon>
        <taxon>Erythrobacteraceae</taxon>
        <taxon>Tsuneonella</taxon>
    </lineage>
</organism>
<evidence type="ECO:0000313" key="4">
    <source>
        <dbReference type="Proteomes" id="UP000619041"/>
    </source>
</evidence>
<feature type="signal peptide" evidence="2">
    <location>
        <begin position="1"/>
        <end position="16"/>
    </location>
</feature>